<accession>A0A3B1AVS7</accession>
<dbReference type="AlphaFoldDB" id="A0A3B1AVS7"/>
<evidence type="ECO:0000313" key="3">
    <source>
        <dbReference type="EMBL" id="VAX03793.1"/>
    </source>
</evidence>
<dbReference type="PANTHER" id="PTHR46797:SF20">
    <property type="entry name" value="BLR4304 PROTEIN"/>
    <property type="match status" value="1"/>
</dbReference>
<dbReference type="InterPro" id="IPR011051">
    <property type="entry name" value="RmlC_Cupin_sf"/>
</dbReference>
<dbReference type="PANTHER" id="PTHR46797">
    <property type="entry name" value="HTH-TYPE TRANSCRIPTIONAL REGULATOR"/>
    <property type="match status" value="1"/>
</dbReference>
<dbReference type="GO" id="GO:0003677">
    <property type="term" value="F:DNA binding"/>
    <property type="evidence" value="ECO:0007669"/>
    <property type="project" value="UniProtKB-KW"/>
</dbReference>
<dbReference type="SMART" id="SM00530">
    <property type="entry name" value="HTH_XRE"/>
    <property type="match status" value="1"/>
</dbReference>
<dbReference type="InterPro" id="IPR050807">
    <property type="entry name" value="TransReg_Diox_bact_type"/>
</dbReference>
<reference evidence="3" key="1">
    <citation type="submission" date="2018-06" db="EMBL/GenBank/DDBJ databases">
        <authorList>
            <person name="Zhirakovskaya E."/>
        </authorList>
    </citation>
    <scope>NUCLEOTIDE SEQUENCE</scope>
</reference>
<sequence length="209" mass="23052">MTSTLLRDSESGLEALLGDRLAALRTERGLTLKRLSELVDIPASTLSKVQNHQATLTYGNLQKVARGLNICISELFDNGLQMPKAGRRTITRSGQGVMNDVDIYRVEVLGSELLNKGMYPGILEVPPARPQDMTKLARHPGEEFVYVLAGAITLYTEDYKPIELSVGDSAYLDSSSGHRYVSKNKEMARILVICSDNVSETAEKSEKYD</sequence>
<dbReference type="CDD" id="cd00093">
    <property type="entry name" value="HTH_XRE"/>
    <property type="match status" value="1"/>
</dbReference>
<protein>
    <recommendedName>
        <fullName evidence="2">HTH cro/C1-type domain-containing protein</fullName>
    </recommendedName>
</protein>
<dbReference type="GO" id="GO:0005829">
    <property type="term" value="C:cytosol"/>
    <property type="evidence" value="ECO:0007669"/>
    <property type="project" value="TreeGrafter"/>
</dbReference>
<feature type="domain" description="HTH cro/C1-type" evidence="2">
    <location>
        <begin position="21"/>
        <end position="75"/>
    </location>
</feature>
<dbReference type="InterPro" id="IPR010982">
    <property type="entry name" value="Lambda_DNA-bd_dom_sf"/>
</dbReference>
<organism evidence="3">
    <name type="scientific">hydrothermal vent metagenome</name>
    <dbReference type="NCBI Taxonomy" id="652676"/>
    <lineage>
        <taxon>unclassified sequences</taxon>
        <taxon>metagenomes</taxon>
        <taxon>ecological metagenomes</taxon>
    </lineage>
</organism>
<dbReference type="CDD" id="cd02209">
    <property type="entry name" value="cupin_XRE_C"/>
    <property type="match status" value="1"/>
</dbReference>
<dbReference type="SUPFAM" id="SSF51182">
    <property type="entry name" value="RmlC-like cupins"/>
    <property type="match status" value="1"/>
</dbReference>
<gene>
    <name evidence="3" type="ORF">MNBD_ALPHA03-51</name>
</gene>
<dbReference type="Pfam" id="PF07883">
    <property type="entry name" value="Cupin_2"/>
    <property type="match status" value="1"/>
</dbReference>
<dbReference type="InterPro" id="IPR001387">
    <property type="entry name" value="Cro/C1-type_HTH"/>
</dbReference>
<dbReference type="Gene3D" id="1.10.260.40">
    <property type="entry name" value="lambda repressor-like DNA-binding domains"/>
    <property type="match status" value="1"/>
</dbReference>
<dbReference type="GO" id="GO:0003700">
    <property type="term" value="F:DNA-binding transcription factor activity"/>
    <property type="evidence" value="ECO:0007669"/>
    <property type="project" value="TreeGrafter"/>
</dbReference>
<dbReference type="SUPFAM" id="SSF47413">
    <property type="entry name" value="lambda repressor-like DNA-binding domains"/>
    <property type="match status" value="1"/>
</dbReference>
<evidence type="ECO:0000259" key="2">
    <source>
        <dbReference type="PROSITE" id="PS50943"/>
    </source>
</evidence>
<name>A0A3B1AVS7_9ZZZZ</name>
<keyword evidence="1" id="KW-0238">DNA-binding</keyword>
<dbReference type="PROSITE" id="PS50943">
    <property type="entry name" value="HTH_CROC1"/>
    <property type="match status" value="1"/>
</dbReference>
<dbReference type="EMBL" id="UOFW01000061">
    <property type="protein sequence ID" value="VAX03793.1"/>
    <property type="molecule type" value="Genomic_DNA"/>
</dbReference>
<dbReference type="InterPro" id="IPR013096">
    <property type="entry name" value="Cupin_2"/>
</dbReference>
<dbReference type="Pfam" id="PF01381">
    <property type="entry name" value="HTH_3"/>
    <property type="match status" value="1"/>
</dbReference>
<evidence type="ECO:0000256" key="1">
    <source>
        <dbReference type="ARBA" id="ARBA00023125"/>
    </source>
</evidence>
<proteinExistence type="predicted"/>
<dbReference type="InterPro" id="IPR014710">
    <property type="entry name" value="RmlC-like_jellyroll"/>
</dbReference>
<dbReference type="Gene3D" id="2.60.120.10">
    <property type="entry name" value="Jelly Rolls"/>
    <property type="match status" value="1"/>
</dbReference>